<gene>
    <name evidence="1" type="ORF">P608_02515</name>
</gene>
<dbReference type="AlphaFoldDB" id="D8DEE5"/>
<keyword evidence="2" id="KW-1185">Reference proteome</keyword>
<name>D8DEE5_9BURK</name>
<evidence type="ECO:0000313" key="1">
    <source>
        <dbReference type="EMBL" id="KGH20710.1"/>
    </source>
</evidence>
<dbReference type="EMBL" id="AWTP01000012">
    <property type="protein sequence ID" value="KGH20710.1"/>
    <property type="molecule type" value="Genomic_DNA"/>
</dbReference>
<dbReference type="Proteomes" id="UP000029549">
    <property type="component" value="Unassembled WGS sequence"/>
</dbReference>
<reference evidence="1 2" key="1">
    <citation type="submission" date="2013-09" db="EMBL/GenBank/DDBJ databases">
        <title>High correlation between genotypes and phenotypes of environmental bacteria Comamonas testosteroni strains.</title>
        <authorList>
            <person name="Liu L."/>
            <person name="Zhu W."/>
            <person name="Xia X."/>
            <person name="Xu B."/>
            <person name="Luo M."/>
            <person name="Wang G."/>
        </authorList>
    </citation>
    <scope>NUCLEOTIDE SEQUENCE [LARGE SCALE GENOMIC DNA]</scope>
    <source>
        <strain evidence="1 2">DF2</strain>
    </source>
</reference>
<evidence type="ECO:0000313" key="2">
    <source>
        <dbReference type="Proteomes" id="UP000029549"/>
    </source>
</evidence>
<proteinExistence type="predicted"/>
<sequence length="46" mass="5225">MNYLLVVQVFVRIPLRQFAIVPAALQANHQTDSKRSNQARCARGRS</sequence>
<accession>D8DEE5</accession>
<organism evidence="1 2">
    <name type="scientific">Comamonas thiooxydans</name>
    <dbReference type="NCBI Taxonomy" id="363952"/>
    <lineage>
        <taxon>Bacteria</taxon>
        <taxon>Pseudomonadati</taxon>
        <taxon>Pseudomonadota</taxon>
        <taxon>Betaproteobacteria</taxon>
        <taxon>Burkholderiales</taxon>
        <taxon>Comamonadaceae</taxon>
        <taxon>Comamonas</taxon>
    </lineage>
</organism>
<accession>A0A0E3C2U3</accession>
<protein>
    <submittedName>
        <fullName evidence="1">Uncharacterized protein</fullName>
    </submittedName>
</protein>
<comment type="caution">
    <text evidence="1">The sequence shown here is derived from an EMBL/GenBank/DDBJ whole genome shotgun (WGS) entry which is preliminary data.</text>
</comment>